<keyword evidence="3" id="KW-1185">Reference proteome</keyword>
<evidence type="ECO:0000313" key="2">
    <source>
        <dbReference type="EMBL" id="RZS69780.1"/>
    </source>
</evidence>
<comment type="caution">
    <text evidence="1">The sequence shown here is derived from an EMBL/GenBank/DDBJ whole genome shotgun (WGS) entry which is preliminary data.</text>
</comment>
<evidence type="ECO:0000313" key="1">
    <source>
        <dbReference type="EMBL" id="KKO70457.1"/>
    </source>
</evidence>
<dbReference type="RefSeq" id="WP_068375000.1">
    <property type="nucleotide sequence ID" value="NZ_CBCSEB010000017.1"/>
</dbReference>
<accession>A0A171KNJ0</accession>
<organism evidence="1 3">
    <name type="scientific">Kerstersia gyiorum</name>
    <dbReference type="NCBI Taxonomy" id="206506"/>
    <lineage>
        <taxon>Bacteria</taxon>
        <taxon>Pseudomonadati</taxon>
        <taxon>Pseudomonadota</taxon>
        <taxon>Betaproteobacteria</taxon>
        <taxon>Burkholderiales</taxon>
        <taxon>Alcaligenaceae</taxon>
        <taxon>Kerstersia</taxon>
    </lineage>
</organism>
<evidence type="ECO:0000313" key="4">
    <source>
        <dbReference type="Proteomes" id="UP000292039"/>
    </source>
</evidence>
<name>A0A171KNJ0_9BURK</name>
<reference evidence="1 3" key="1">
    <citation type="submission" date="2015-04" db="EMBL/GenBank/DDBJ databases">
        <title>Genome sequence of Kerstersia gyiorum CG1.</title>
        <authorList>
            <person name="Greninger A.L."/>
            <person name="Kozyreva V."/>
            <person name="Chaturvedi V."/>
        </authorList>
    </citation>
    <scope>NUCLEOTIDE SEQUENCE [LARGE SCALE GENOMIC DNA]</scope>
    <source>
        <strain evidence="1 3">CG1</strain>
    </source>
</reference>
<dbReference type="Proteomes" id="UP000292039">
    <property type="component" value="Unassembled WGS sequence"/>
</dbReference>
<dbReference type="AlphaFoldDB" id="A0A171KNJ0"/>
<protein>
    <submittedName>
        <fullName evidence="1">Uncharacterized protein</fullName>
    </submittedName>
</protein>
<gene>
    <name evidence="1" type="ORF">AAV32_16470</name>
    <name evidence="2" type="ORF">EV679_2387</name>
</gene>
<dbReference type="EMBL" id="LBNE01000015">
    <property type="protein sequence ID" value="KKO70457.1"/>
    <property type="molecule type" value="Genomic_DNA"/>
</dbReference>
<evidence type="ECO:0000313" key="3">
    <source>
        <dbReference type="Proteomes" id="UP000078084"/>
    </source>
</evidence>
<reference evidence="2 4" key="2">
    <citation type="submission" date="2019-02" db="EMBL/GenBank/DDBJ databases">
        <title>Genomic Encyclopedia of Type Strains, Phase IV (KMG-IV): sequencing the most valuable type-strain genomes for metagenomic binning, comparative biology and taxonomic classification.</title>
        <authorList>
            <person name="Goeker M."/>
        </authorList>
    </citation>
    <scope>NUCLEOTIDE SEQUENCE [LARGE SCALE GENOMIC DNA]</scope>
    <source>
        <strain evidence="2 4">DSM 16618</strain>
    </source>
</reference>
<dbReference type="EMBL" id="SGWZ01000003">
    <property type="protein sequence ID" value="RZS69780.1"/>
    <property type="molecule type" value="Genomic_DNA"/>
</dbReference>
<proteinExistence type="predicted"/>
<sequence>MKFLNVAFLSRHQIAIHTLFANAAGAAAARQRSTAVNHPAMAKCVGGRKAVWRTTPTGGLECRWVADDGAQGRPRRRSAYARIGA</sequence>
<dbReference type="STRING" id="206506.AAV32_16470"/>
<dbReference type="GeneID" id="99725549"/>
<dbReference type="Proteomes" id="UP000078084">
    <property type="component" value="Unassembled WGS sequence"/>
</dbReference>